<gene>
    <name evidence="2" type="ORF">FAES_3595</name>
</gene>
<evidence type="ECO:0008006" key="4">
    <source>
        <dbReference type="Google" id="ProtNLM"/>
    </source>
</evidence>
<evidence type="ECO:0000313" key="2">
    <source>
        <dbReference type="EMBL" id="CCH01602.1"/>
    </source>
</evidence>
<dbReference type="RefSeq" id="WP_015332701.1">
    <property type="nucleotide sequence ID" value="NC_020054.1"/>
</dbReference>
<sequence length="171" mass="18547">MKADEPVSPPVRRADARIVAWMADHGPDCLRLALGVVFLWFGFLKYFPDLSTAELLAARTISVLTAGHMPPAISLPVLATWECAIGLGLLTGRLMRVTLFLLFAQMIGTLLPLAFFPDDTWKHPFVPTLAGQYIIKNIVLISAGILLGATVRGGKVIADPKAAQTAERIKE</sequence>
<dbReference type="InterPro" id="IPR025695">
    <property type="entry name" value="DoxX-like"/>
</dbReference>
<dbReference type="KEGG" id="fae:FAES_3595"/>
<dbReference type="HOGENOM" id="CLU_115323_0_0_10"/>
<dbReference type="eggNOG" id="COG3059">
    <property type="taxonomic scope" value="Bacteria"/>
</dbReference>
<feature type="transmembrane region" description="Helical" evidence="1">
    <location>
        <begin position="97"/>
        <end position="117"/>
    </location>
</feature>
<feature type="transmembrane region" description="Helical" evidence="1">
    <location>
        <begin position="129"/>
        <end position="151"/>
    </location>
</feature>
<keyword evidence="1" id="KW-0812">Transmembrane</keyword>
<evidence type="ECO:0000313" key="3">
    <source>
        <dbReference type="Proteomes" id="UP000011058"/>
    </source>
</evidence>
<evidence type="ECO:0000256" key="1">
    <source>
        <dbReference type="SAM" id="Phobius"/>
    </source>
</evidence>
<keyword evidence="3" id="KW-1185">Reference proteome</keyword>
<protein>
    <recommendedName>
        <fullName evidence="4">DoxX family protein</fullName>
    </recommendedName>
</protein>
<keyword evidence="1" id="KW-1133">Transmembrane helix</keyword>
<proteinExistence type="predicted"/>
<dbReference type="Proteomes" id="UP000011058">
    <property type="component" value="Chromosome"/>
</dbReference>
<feature type="transmembrane region" description="Helical" evidence="1">
    <location>
        <begin position="29"/>
        <end position="48"/>
    </location>
</feature>
<name>I0KBU9_9BACT</name>
<dbReference type="Pfam" id="PF13781">
    <property type="entry name" value="DoxX_3"/>
    <property type="match status" value="1"/>
</dbReference>
<dbReference type="PATRIC" id="fig|1166018.3.peg.5375"/>
<dbReference type="OrthoDB" id="265224at2"/>
<organism evidence="2 3">
    <name type="scientific">Fibrella aestuarina BUZ 2</name>
    <dbReference type="NCBI Taxonomy" id="1166018"/>
    <lineage>
        <taxon>Bacteria</taxon>
        <taxon>Pseudomonadati</taxon>
        <taxon>Bacteroidota</taxon>
        <taxon>Cytophagia</taxon>
        <taxon>Cytophagales</taxon>
        <taxon>Spirosomataceae</taxon>
        <taxon>Fibrella</taxon>
    </lineage>
</organism>
<feature type="transmembrane region" description="Helical" evidence="1">
    <location>
        <begin position="68"/>
        <end position="90"/>
    </location>
</feature>
<reference evidence="2 3" key="1">
    <citation type="journal article" date="2012" name="J. Bacteriol.">
        <title>Genome Sequence of Fibrella aestuarina BUZ 2T, a Filamentous Marine Bacterium.</title>
        <authorList>
            <person name="Filippini M."/>
            <person name="Qi W."/>
            <person name="Blom J."/>
            <person name="Goesmann A."/>
            <person name="Smits T.H."/>
            <person name="Bagheri H.C."/>
        </authorList>
    </citation>
    <scope>NUCLEOTIDE SEQUENCE [LARGE SCALE GENOMIC DNA]</scope>
    <source>
        <strain evidence="3">BUZ 2T</strain>
    </source>
</reference>
<accession>I0KBU9</accession>
<dbReference type="AlphaFoldDB" id="I0KBU9"/>
<dbReference type="EMBL" id="HE796683">
    <property type="protein sequence ID" value="CCH01602.1"/>
    <property type="molecule type" value="Genomic_DNA"/>
</dbReference>
<dbReference type="STRING" id="1166018.FAES_3595"/>
<keyword evidence="1" id="KW-0472">Membrane</keyword>